<reference evidence="2" key="2">
    <citation type="submission" date="2023-03" db="EMBL/GenBank/DDBJ databases">
        <authorList>
            <person name="Inwood S.N."/>
            <person name="Skelly J.G."/>
            <person name="Guhlin J."/>
            <person name="Harrop T.W.R."/>
            <person name="Goldson S.G."/>
            <person name="Dearden P.K."/>
        </authorList>
    </citation>
    <scope>NUCLEOTIDE SEQUENCE</scope>
    <source>
        <strain evidence="2">Irish</strain>
        <tissue evidence="2">Whole body</tissue>
    </source>
</reference>
<keyword evidence="1" id="KW-0812">Transmembrane</keyword>
<keyword evidence="1" id="KW-0472">Membrane</keyword>
<organism evidence="2 3">
    <name type="scientific">Microctonus aethiopoides</name>
    <dbReference type="NCBI Taxonomy" id="144406"/>
    <lineage>
        <taxon>Eukaryota</taxon>
        <taxon>Metazoa</taxon>
        <taxon>Ecdysozoa</taxon>
        <taxon>Arthropoda</taxon>
        <taxon>Hexapoda</taxon>
        <taxon>Insecta</taxon>
        <taxon>Pterygota</taxon>
        <taxon>Neoptera</taxon>
        <taxon>Endopterygota</taxon>
        <taxon>Hymenoptera</taxon>
        <taxon>Apocrita</taxon>
        <taxon>Ichneumonoidea</taxon>
        <taxon>Braconidae</taxon>
        <taxon>Euphorinae</taxon>
        <taxon>Microctonus</taxon>
    </lineage>
</organism>
<proteinExistence type="predicted"/>
<keyword evidence="3" id="KW-1185">Reference proteome</keyword>
<accession>A0AA39F6F6</accession>
<dbReference type="Proteomes" id="UP001168990">
    <property type="component" value="Unassembled WGS sequence"/>
</dbReference>
<dbReference type="AlphaFoldDB" id="A0AA39F6F6"/>
<keyword evidence="1" id="KW-1133">Transmembrane helix</keyword>
<evidence type="ECO:0000313" key="2">
    <source>
        <dbReference type="EMBL" id="KAK0163817.1"/>
    </source>
</evidence>
<gene>
    <name evidence="2" type="ORF">PV328_002509</name>
</gene>
<name>A0AA39F6F6_9HYME</name>
<feature type="transmembrane region" description="Helical" evidence="1">
    <location>
        <begin position="53"/>
        <end position="73"/>
    </location>
</feature>
<comment type="caution">
    <text evidence="2">The sequence shown here is derived from an EMBL/GenBank/DDBJ whole genome shotgun (WGS) entry which is preliminary data.</text>
</comment>
<sequence length="130" mass="14448">MSAVSGWDLEKNILCSDGLELLENGLCSNRSLIQPILPSTSNVPMILVNTSPLTVFLIMCGVVVAIIIGVCVLNTERRKYLKSCCCSWYYRKADVRMQYSRINTVEETNALLDAPDTHCQSDSDDDLLTI</sequence>
<evidence type="ECO:0000256" key="1">
    <source>
        <dbReference type="SAM" id="Phobius"/>
    </source>
</evidence>
<evidence type="ECO:0000313" key="3">
    <source>
        <dbReference type="Proteomes" id="UP001168990"/>
    </source>
</evidence>
<dbReference type="EMBL" id="JAQQBS010001422">
    <property type="protein sequence ID" value="KAK0163817.1"/>
    <property type="molecule type" value="Genomic_DNA"/>
</dbReference>
<reference evidence="2" key="1">
    <citation type="journal article" date="2023" name="bioRxiv">
        <title>Scaffold-level genome assemblies of two parasitoid biocontrol wasps reveal the parthenogenesis mechanism and an associated novel virus.</title>
        <authorList>
            <person name="Inwood S."/>
            <person name="Skelly J."/>
            <person name="Guhlin J."/>
            <person name="Harrop T."/>
            <person name="Goldson S."/>
            <person name="Dearden P."/>
        </authorList>
    </citation>
    <scope>NUCLEOTIDE SEQUENCE</scope>
    <source>
        <strain evidence="2">Irish</strain>
        <tissue evidence="2">Whole body</tissue>
    </source>
</reference>
<protein>
    <submittedName>
        <fullName evidence="2">Uncharacterized protein</fullName>
    </submittedName>
</protein>